<dbReference type="InterPro" id="IPR001307">
    <property type="entry name" value="Thiosulphate_STrfase_CS"/>
</dbReference>
<dbReference type="PROSITE" id="PS50206">
    <property type="entry name" value="RHODANESE_3"/>
    <property type="match status" value="1"/>
</dbReference>
<dbReference type="Gene3D" id="3.40.250.10">
    <property type="entry name" value="Rhodanese-like domain"/>
    <property type="match status" value="1"/>
</dbReference>
<evidence type="ECO:0000313" key="3">
    <source>
        <dbReference type="EMBL" id="BDG06503.1"/>
    </source>
</evidence>
<dbReference type="CDD" id="cd00158">
    <property type="entry name" value="RHOD"/>
    <property type="match status" value="1"/>
</dbReference>
<reference evidence="4" key="1">
    <citation type="journal article" date="2022" name="Int. J. Syst. Evol. Microbiol.">
        <title>Anaeromyxobacter oryzae sp. nov., Anaeromyxobacter diazotrophicus sp. nov. and Anaeromyxobacter paludicola sp. nov., isolated from paddy soils.</title>
        <authorList>
            <person name="Itoh H."/>
            <person name="Xu Z."/>
            <person name="Mise K."/>
            <person name="Masuda Y."/>
            <person name="Ushijima N."/>
            <person name="Hayakawa C."/>
            <person name="Shiratori Y."/>
            <person name="Senoo K."/>
        </authorList>
    </citation>
    <scope>NUCLEOTIDE SEQUENCE [LARGE SCALE GENOMIC DNA]</scope>
    <source>
        <strain evidence="4">Red232</strain>
    </source>
</reference>
<evidence type="ECO:0000259" key="2">
    <source>
        <dbReference type="PROSITE" id="PS50206"/>
    </source>
</evidence>
<gene>
    <name evidence="3" type="ORF">AMOR_54990</name>
</gene>
<evidence type="ECO:0000313" key="4">
    <source>
        <dbReference type="Proteomes" id="UP001162891"/>
    </source>
</evidence>
<feature type="signal peptide" evidence="1">
    <location>
        <begin position="1"/>
        <end position="27"/>
    </location>
</feature>
<dbReference type="EMBL" id="AP025591">
    <property type="protein sequence ID" value="BDG06503.1"/>
    <property type="molecule type" value="Genomic_DNA"/>
</dbReference>
<organism evidence="3 4">
    <name type="scientific">Anaeromyxobacter oryzae</name>
    <dbReference type="NCBI Taxonomy" id="2918170"/>
    <lineage>
        <taxon>Bacteria</taxon>
        <taxon>Pseudomonadati</taxon>
        <taxon>Myxococcota</taxon>
        <taxon>Myxococcia</taxon>
        <taxon>Myxococcales</taxon>
        <taxon>Cystobacterineae</taxon>
        <taxon>Anaeromyxobacteraceae</taxon>
        <taxon>Anaeromyxobacter</taxon>
    </lineage>
</organism>
<dbReference type="InterPro" id="IPR036873">
    <property type="entry name" value="Rhodanese-like_dom_sf"/>
</dbReference>
<feature type="domain" description="Rhodanese" evidence="2">
    <location>
        <begin position="44"/>
        <end position="93"/>
    </location>
</feature>
<dbReference type="RefSeq" id="WP_248356638.1">
    <property type="nucleotide sequence ID" value="NZ_AP025591.1"/>
</dbReference>
<protein>
    <recommendedName>
        <fullName evidence="2">Rhodanese domain-containing protein</fullName>
    </recommendedName>
</protein>
<dbReference type="InterPro" id="IPR001763">
    <property type="entry name" value="Rhodanese-like_dom"/>
</dbReference>
<feature type="chain" id="PRO_5045115219" description="Rhodanese domain-containing protein" evidence="1">
    <location>
        <begin position="28"/>
        <end position="96"/>
    </location>
</feature>
<dbReference type="PROSITE" id="PS00380">
    <property type="entry name" value="RHODANESE_1"/>
    <property type="match status" value="1"/>
</dbReference>
<accession>A0ABN6N001</accession>
<proteinExistence type="predicted"/>
<sequence length="96" mass="10211">MITVRLARLSAALGAAATLFLAPSARAGEPFLLASVDEVERQLGAPGFHVLDVNGKPVYDAAHVPGAVHVSYKSLSEKDLPADRGARLVFYCKNTY</sequence>
<dbReference type="SUPFAM" id="SSF52821">
    <property type="entry name" value="Rhodanese/Cell cycle control phosphatase"/>
    <property type="match status" value="1"/>
</dbReference>
<evidence type="ECO:0000256" key="1">
    <source>
        <dbReference type="SAM" id="SignalP"/>
    </source>
</evidence>
<keyword evidence="4" id="KW-1185">Reference proteome</keyword>
<name>A0ABN6N001_9BACT</name>
<keyword evidence="1" id="KW-0732">Signal</keyword>
<dbReference type="Proteomes" id="UP001162891">
    <property type="component" value="Chromosome"/>
</dbReference>
<dbReference type="Pfam" id="PF00581">
    <property type="entry name" value="Rhodanese"/>
    <property type="match status" value="1"/>
</dbReference>